<gene>
    <name evidence="8" type="ORF">SEMRO_785_G202180.1</name>
</gene>
<evidence type="ECO:0000256" key="4">
    <source>
        <dbReference type="ARBA" id="ARBA00022833"/>
    </source>
</evidence>
<dbReference type="EMBL" id="CAICTM010000784">
    <property type="protein sequence ID" value="CAB9516475.1"/>
    <property type="molecule type" value="Genomic_DNA"/>
</dbReference>
<dbReference type="PROSITE" id="PS50103">
    <property type="entry name" value="ZF_C3H1"/>
    <property type="match status" value="2"/>
</dbReference>
<evidence type="ECO:0000256" key="2">
    <source>
        <dbReference type="ARBA" id="ARBA00022737"/>
    </source>
</evidence>
<keyword evidence="4 5" id="KW-0862">Zinc</keyword>
<name>A0A9N8HL64_9STRA</name>
<feature type="domain" description="C3H1-type" evidence="7">
    <location>
        <begin position="254"/>
        <end position="282"/>
    </location>
</feature>
<evidence type="ECO:0000256" key="3">
    <source>
        <dbReference type="ARBA" id="ARBA00022771"/>
    </source>
</evidence>
<dbReference type="SUPFAM" id="SSF90229">
    <property type="entry name" value="CCCH zinc finger"/>
    <property type="match status" value="2"/>
</dbReference>
<keyword evidence="3 5" id="KW-0863">Zinc-finger</keyword>
<keyword evidence="1 5" id="KW-0479">Metal-binding</keyword>
<sequence length="703" mass="79122">MSSGNRSTTSSIRHREARLGFPDSHHGHLVDAVGYLRPLLSVPTVQKQCTAAARPTPPSSIFTHVPSFNGMRKISSSLGNCGLSVSSPSPFAYRKTTPSPALTEATEPMSDNSFGAWSNSSSTLDSSFSSISSSSRRLSPQMFDGVTSHHVLSTTIRPSPIPPPKKSIKKAIPQRKSPEQQQQQPQSKKAKSANHQSDDLSRKSRVKTELCMHVKQGAKCPFGAQCTFAHSEDELKMTKLLDLQRAGWIDSVDTYRTKPCFLFVSAGSCPFGTRCSSLHDKRVSAGTAVISWLPVTETQGNTIPTDINVECKHQKRLYSLLHDSPFGSKFSYDNDPAVLYKLVCNISGKQKGRPCEVLDMHKVSIALQMQGTPEWNYKFRPQHMIHGELCMELQKRFFRLTETGQALEIQEESFIPLSPSHVLVREIAFGPDCDPSVRDVALWFNILDKDVTLCTPQQAKRFRWKRGGGDNKSPSSSIFDDMDCFVMIRPHDCDASALTTKILQHRLAVLQAHQISYTLLGGNANLLALDRQLSELLKLIVAHMEHWKRWAWPINEGRHHVDEETCVPPVDELYYKDPNSMPNPSNVTKPAASFDRPSAKIWESFVSRPNAWQTPSEKNRLPIFCALSRGQKICPNRTLPHILNKYSSCRPLPEDETSEQCWRSLLLDDEGQHNMWEVVREHFERSRSNKVLKILQQKRMPED</sequence>
<keyword evidence="2" id="KW-0677">Repeat</keyword>
<dbReference type="AlphaFoldDB" id="A0A9N8HL64"/>
<accession>A0A9N8HL64</accession>
<dbReference type="Gene3D" id="4.10.1000.10">
    <property type="entry name" value="Zinc finger, CCCH-type"/>
    <property type="match status" value="1"/>
</dbReference>
<evidence type="ECO:0000259" key="7">
    <source>
        <dbReference type="PROSITE" id="PS50103"/>
    </source>
</evidence>
<feature type="domain" description="C3H1-type" evidence="7">
    <location>
        <begin position="205"/>
        <end position="233"/>
    </location>
</feature>
<dbReference type="PANTHER" id="PTHR12547">
    <property type="entry name" value="CCCH ZINC FINGER/TIS11-RELATED"/>
    <property type="match status" value="1"/>
</dbReference>
<dbReference type="Proteomes" id="UP001153069">
    <property type="component" value="Unassembled WGS sequence"/>
</dbReference>
<feature type="zinc finger region" description="C3H1-type" evidence="5">
    <location>
        <begin position="254"/>
        <end position="282"/>
    </location>
</feature>
<dbReference type="OrthoDB" id="43978at2759"/>
<evidence type="ECO:0000256" key="6">
    <source>
        <dbReference type="SAM" id="MobiDB-lite"/>
    </source>
</evidence>
<evidence type="ECO:0000313" key="8">
    <source>
        <dbReference type="EMBL" id="CAB9516475.1"/>
    </source>
</evidence>
<dbReference type="SMART" id="SM00356">
    <property type="entry name" value="ZnF_C3H1"/>
    <property type="match status" value="2"/>
</dbReference>
<dbReference type="InterPro" id="IPR045877">
    <property type="entry name" value="ZFP36-like"/>
</dbReference>
<dbReference type="PANTHER" id="PTHR12547:SF18">
    <property type="entry name" value="PROTEIN TIS11"/>
    <property type="match status" value="1"/>
</dbReference>
<feature type="zinc finger region" description="C3H1-type" evidence="5">
    <location>
        <begin position="205"/>
        <end position="233"/>
    </location>
</feature>
<dbReference type="GO" id="GO:0008270">
    <property type="term" value="F:zinc ion binding"/>
    <property type="evidence" value="ECO:0007669"/>
    <property type="project" value="UniProtKB-KW"/>
</dbReference>
<feature type="compositionally biased region" description="Basic and acidic residues" evidence="6">
    <location>
        <begin position="196"/>
        <end position="205"/>
    </location>
</feature>
<protein>
    <submittedName>
        <fullName evidence="8">Zinc finger protein 36, C3H1 type-like</fullName>
    </submittedName>
</protein>
<dbReference type="Pfam" id="PF00642">
    <property type="entry name" value="zf-CCCH"/>
    <property type="match status" value="1"/>
</dbReference>
<organism evidence="8 9">
    <name type="scientific">Seminavis robusta</name>
    <dbReference type="NCBI Taxonomy" id="568900"/>
    <lineage>
        <taxon>Eukaryota</taxon>
        <taxon>Sar</taxon>
        <taxon>Stramenopiles</taxon>
        <taxon>Ochrophyta</taxon>
        <taxon>Bacillariophyta</taxon>
        <taxon>Bacillariophyceae</taxon>
        <taxon>Bacillariophycidae</taxon>
        <taxon>Naviculales</taxon>
        <taxon>Naviculaceae</taxon>
        <taxon>Seminavis</taxon>
    </lineage>
</organism>
<feature type="region of interest" description="Disordered" evidence="6">
    <location>
        <begin position="153"/>
        <end position="205"/>
    </location>
</feature>
<dbReference type="GO" id="GO:0003729">
    <property type="term" value="F:mRNA binding"/>
    <property type="evidence" value="ECO:0007669"/>
    <property type="project" value="InterPro"/>
</dbReference>
<comment type="caution">
    <text evidence="8">The sequence shown here is derived from an EMBL/GenBank/DDBJ whole genome shotgun (WGS) entry which is preliminary data.</text>
</comment>
<keyword evidence="9" id="KW-1185">Reference proteome</keyword>
<feature type="compositionally biased region" description="Low complexity" evidence="6">
    <location>
        <begin position="174"/>
        <end position="187"/>
    </location>
</feature>
<dbReference type="InterPro" id="IPR036855">
    <property type="entry name" value="Znf_CCCH_sf"/>
</dbReference>
<proteinExistence type="predicted"/>
<dbReference type="InterPro" id="IPR000571">
    <property type="entry name" value="Znf_CCCH"/>
</dbReference>
<evidence type="ECO:0000313" key="9">
    <source>
        <dbReference type="Proteomes" id="UP001153069"/>
    </source>
</evidence>
<evidence type="ECO:0000256" key="1">
    <source>
        <dbReference type="ARBA" id="ARBA00022723"/>
    </source>
</evidence>
<evidence type="ECO:0000256" key="5">
    <source>
        <dbReference type="PROSITE-ProRule" id="PRU00723"/>
    </source>
</evidence>
<reference evidence="8" key="1">
    <citation type="submission" date="2020-06" db="EMBL/GenBank/DDBJ databases">
        <authorList>
            <consortium name="Plant Systems Biology data submission"/>
        </authorList>
    </citation>
    <scope>NUCLEOTIDE SEQUENCE</scope>
    <source>
        <strain evidence="8">D6</strain>
    </source>
</reference>